<dbReference type="Gene3D" id="1.10.287.1490">
    <property type="match status" value="1"/>
</dbReference>
<sequence>MFSTPPVEMFPNLDFPQFECSQCTKSHFDCTDDDKNRLIEALGAADSQTVHTIARSIISKILRDISDRDNCDKIETLTRIKKLTSETEAANVQINNSERVVAGLQQEIEKLEPLLRQLEEKESKTEDLQQQVELTNCGLASPVNEENANVERQELDTPREGNVLALLGQIREQQKEIADLKQGIDDRNWRIFQREQSIERLSQATGVDALTNQLEAKDDKIETLMREIDEGNSRLLVREKEINDLQKQINEKDCEKDNLQRQIGARNSQILGRDYVIKELHEKVEQMKSRLEATDVTTPGMDRKRARTEASARD</sequence>
<dbReference type="EMBL" id="MU004197">
    <property type="protein sequence ID" value="KAF2490323.1"/>
    <property type="molecule type" value="Genomic_DNA"/>
</dbReference>
<evidence type="ECO:0000256" key="2">
    <source>
        <dbReference type="SAM" id="MobiDB-lite"/>
    </source>
</evidence>
<evidence type="ECO:0000313" key="3">
    <source>
        <dbReference type="EMBL" id="KAF2490323.1"/>
    </source>
</evidence>
<organism evidence="3 4">
    <name type="scientific">Lophium mytilinum</name>
    <dbReference type="NCBI Taxonomy" id="390894"/>
    <lineage>
        <taxon>Eukaryota</taxon>
        <taxon>Fungi</taxon>
        <taxon>Dikarya</taxon>
        <taxon>Ascomycota</taxon>
        <taxon>Pezizomycotina</taxon>
        <taxon>Dothideomycetes</taxon>
        <taxon>Pleosporomycetidae</taxon>
        <taxon>Mytilinidiales</taxon>
        <taxon>Mytilinidiaceae</taxon>
        <taxon>Lophium</taxon>
    </lineage>
</organism>
<keyword evidence="4" id="KW-1185">Reference proteome</keyword>
<gene>
    <name evidence="3" type="ORF">BU16DRAFT_543660</name>
</gene>
<proteinExistence type="predicted"/>
<feature type="compositionally biased region" description="Basic and acidic residues" evidence="2">
    <location>
        <begin position="301"/>
        <end position="314"/>
    </location>
</feature>
<dbReference type="OrthoDB" id="10445616at2759"/>
<feature type="region of interest" description="Disordered" evidence="2">
    <location>
        <begin position="290"/>
        <end position="314"/>
    </location>
</feature>
<evidence type="ECO:0000256" key="1">
    <source>
        <dbReference type="SAM" id="Coils"/>
    </source>
</evidence>
<dbReference type="Proteomes" id="UP000799750">
    <property type="component" value="Unassembled WGS sequence"/>
</dbReference>
<dbReference type="AlphaFoldDB" id="A0A6A6QFD0"/>
<protein>
    <submittedName>
        <fullName evidence="3">Uncharacterized protein</fullName>
    </submittedName>
</protein>
<reference evidence="3" key="1">
    <citation type="journal article" date="2020" name="Stud. Mycol.">
        <title>101 Dothideomycetes genomes: a test case for predicting lifestyles and emergence of pathogens.</title>
        <authorList>
            <person name="Haridas S."/>
            <person name="Albert R."/>
            <person name="Binder M."/>
            <person name="Bloem J."/>
            <person name="Labutti K."/>
            <person name="Salamov A."/>
            <person name="Andreopoulos B."/>
            <person name="Baker S."/>
            <person name="Barry K."/>
            <person name="Bills G."/>
            <person name="Bluhm B."/>
            <person name="Cannon C."/>
            <person name="Castanera R."/>
            <person name="Culley D."/>
            <person name="Daum C."/>
            <person name="Ezra D."/>
            <person name="Gonzalez J."/>
            <person name="Henrissat B."/>
            <person name="Kuo A."/>
            <person name="Liang C."/>
            <person name="Lipzen A."/>
            <person name="Lutzoni F."/>
            <person name="Magnuson J."/>
            <person name="Mondo S."/>
            <person name="Nolan M."/>
            <person name="Ohm R."/>
            <person name="Pangilinan J."/>
            <person name="Park H.-J."/>
            <person name="Ramirez L."/>
            <person name="Alfaro M."/>
            <person name="Sun H."/>
            <person name="Tritt A."/>
            <person name="Yoshinaga Y."/>
            <person name="Zwiers L.-H."/>
            <person name="Turgeon B."/>
            <person name="Goodwin S."/>
            <person name="Spatafora J."/>
            <person name="Crous P."/>
            <person name="Grigoriev I."/>
        </authorList>
    </citation>
    <scope>NUCLEOTIDE SEQUENCE</scope>
    <source>
        <strain evidence="3">CBS 269.34</strain>
    </source>
</reference>
<accession>A0A6A6QFD0</accession>
<evidence type="ECO:0000313" key="4">
    <source>
        <dbReference type="Proteomes" id="UP000799750"/>
    </source>
</evidence>
<name>A0A6A6QFD0_9PEZI</name>
<keyword evidence="1" id="KW-0175">Coiled coil</keyword>
<feature type="coiled-coil region" evidence="1">
    <location>
        <begin position="80"/>
        <end position="135"/>
    </location>
</feature>